<protein>
    <submittedName>
        <fullName evidence="2">Uncharacterized protein</fullName>
    </submittedName>
</protein>
<feature type="region of interest" description="Disordered" evidence="1">
    <location>
        <begin position="48"/>
        <end position="67"/>
    </location>
</feature>
<dbReference type="Proteomes" id="UP000325054">
    <property type="component" value="Unassembled WGS sequence"/>
</dbReference>
<evidence type="ECO:0000313" key="3">
    <source>
        <dbReference type="Proteomes" id="UP000325054"/>
    </source>
</evidence>
<evidence type="ECO:0000313" key="2">
    <source>
        <dbReference type="EMBL" id="TYS72642.1"/>
    </source>
</evidence>
<sequence length="85" mass="9451">MMRLDPAPSPSGSINPKRIKGKPAFSSLENICLSDLTKVLPLFIQEKPRRPGARPAESHAWSGNPLRFYQPQSLGKQTCLKTAYE</sequence>
<dbReference type="EMBL" id="VTEW01000024">
    <property type="protein sequence ID" value="TYS72642.1"/>
    <property type="molecule type" value="Genomic_DNA"/>
</dbReference>
<feature type="region of interest" description="Disordered" evidence="1">
    <location>
        <begin position="1"/>
        <end position="20"/>
    </location>
</feature>
<comment type="caution">
    <text evidence="2">The sequence shown here is derived from an EMBL/GenBank/DDBJ whole genome shotgun (WGS) entry which is preliminary data.</text>
</comment>
<accession>A0A5D4TDR0</accession>
<name>A0A5D4TDR0_9BACI</name>
<proteinExistence type="predicted"/>
<evidence type="ECO:0000256" key="1">
    <source>
        <dbReference type="SAM" id="MobiDB-lite"/>
    </source>
</evidence>
<reference evidence="2 3" key="1">
    <citation type="submission" date="2019-08" db="EMBL/GenBank/DDBJ databases">
        <title>Bacillus genomes from the desert of Cuatro Cienegas, Coahuila.</title>
        <authorList>
            <person name="Olmedo-Alvarez G."/>
        </authorList>
    </citation>
    <scope>NUCLEOTIDE SEQUENCE [LARGE SCALE GENOMIC DNA]</scope>
    <source>
        <strain evidence="2 3">CH451a_14T</strain>
    </source>
</reference>
<organism evidence="2 3">
    <name type="scientific">Rossellomorea aquimaris</name>
    <dbReference type="NCBI Taxonomy" id="189382"/>
    <lineage>
        <taxon>Bacteria</taxon>
        <taxon>Bacillati</taxon>
        <taxon>Bacillota</taxon>
        <taxon>Bacilli</taxon>
        <taxon>Bacillales</taxon>
        <taxon>Bacillaceae</taxon>
        <taxon>Rossellomorea</taxon>
    </lineage>
</organism>
<dbReference type="AlphaFoldDB" id="A0A5D4TDR0"/>
<gene>
    <name evidence="2" type="ORF">FZC80_20220</name>
</gene>